<dbReference type="CDD" id="cd23021">
    <property type="entry name" value="zf-HIT_IN80B"/>
    <property type="match status" value="1"/>
</dbReference>
<feature type="compositionally biased region" description="Basic and acidic residues" evidence="1">
    <location>
        <begin position="326"/>
        <end position="361"/>
    </location>
</feature>
<keyword evidence="4" id="KW-1185">Reference proteome</keyword>
<feature type="compositionally biased region" description="Basic and acidic residues" evidence="1">
    <location>
        <begin position="191"/>
        <end position="203"/>
    </location>
</feature>
<dbReference type="InterPro" id="IPR006880">
    <property type="entry name" value="INO80B_C"/>
</dbReference>
<feature type="compositionally biased region" description="Polar residues" evidence="1">
    <location>
        <begin position="121"/>
        <end position="136"/>
    </location>
</feature>
<gene>
    <name evidence="3" type="ORF">STAS_21264</name>
</gene>
<name>A0A5A7QGP3_STRAF</name>
<feature type="compositionally biased region" description="Acidic residues" evidence="1">
    <location>
        <begin position="216"/>
        <end position="226"/>
    </location>
</feature>
<dbReference type="Pfam" id="PF04795">
    <property type="entry name" value="PAPA-1"/>
    <property type="match status" value="1"/>
</dbReference>
<dbReference type="EMBL" id="BKCP01006915">
    <property type="protein sequence ID" value="GER44360.1"/>
    <property type="molecule type" value="Genomic_DNA"/>
</dbReference>
<evidence type="ECO:0000313" key="4">
    <source>
        <dbReference type="Proteomes" id="UP000325081"/>
    </source>
</evidence>
<dbReference type="InterPro" id="IPR029523">
    <property type="entry name" value="INO80B/Ies2"/>
</dbReference>
<evidence type="ECO:0000259" key="2">
    <source>
        <dbReference type="SMART" id="SM01406"/>
    </source>
</evidence>
<reference evidence="4" key="1">
    <citation type="journal article" date="2019" name="Curr. Biol.">
        <title>Genome Sequence of Striga asiatica Provides Insight into the Evolution of Plant Parasitism.</title>
        <authorList>
            <person name="Yoshida S."/>
            <person name="Kim S."/>
            <person name="Wafula E.K."/>
            <person name="Tanskanen J."/>
            <person name="Kim Y.M."/>
            <person name="Honaas L."/>
            <person name="Yang Z."/>
            <person name="Spallek T."/>
            <person name="Conn C.E."/>
            <person name="Ichihashi Y."/>
            <person name="Cheong K."/>
            <person name="Cui S."/>
            <person name="Der J.P."/>
            <person name="Gundlach H."/>
            <person name="Jiao Y."/>
            <person name="Hori C."/>
            <person name="Ishida J.K."/>
            <person name="Kasahara H."/>
            <person name="Kiba T."/>
            <person name="Kim M.S."/>
            <person name="Koo N."/>
            <person name="Laohavisit A."/>
            <person name="Lee Y.H."/>
            <person name="Lumba S."/>
            <person name="McCourt P."/>
            <person name="Mortimer J.C."/>
            <person name="Mutuku J.M."/>
            <person name="Nomura T."/>
            <person name="Sasaki-Sekimoto Y."/>
            <person name="Seto Y."/>
            <person name="Wang Y."/>
            <person name="Wakatake T."/>
            <person name="Sakakibara H."/>
            <person name="Demura T."/>
            <person name="Yamaguchi S."/>
            <person name="Yoneyama K."/>
            <person name="Manabe R.I."/>
            <person name="Nelson D.C."/>
            <person name="Schulman A.H."/>
            <person name="Timko M.P."/>
            <person name="dePamphilis C.W."/>
            <person name="Choi D."/>
            <person name="Shirasu K."/>
        </authorList>
    </citation>
    <scope>NUCLEOTIDE SEQUENCE [LARGE SCALE GENOMIC DNA]</scope>
    <source>
        <strain evidence="4">cv. UVA1</strain>
    </source>
</reference>
<comment type="caution">
    <text evidence="3">The sequence shown here is derived from an EMBL/GenBank/DDBJ whole genome shotgun (WGS) entry which is preliminary data.</text>
</comment>
<protein>
    <submittedName>
        <fullName evidence="3">HIT zinc finger</fullName>
    </submittedName>
</protein>
<dbReference type="GO" id="GO:0031011">
    <property type="term" value="C:Ino80 complex"/>
    <property type="evidence" value="ECO:0007669"/>
    <property type="project" value="InterPro"/>
</dbReference>
<feature type="compositionally biased region" description="Basic and acidic residues" evidence="1">
    <location>
        <begin position="149"/>
        <end position="161"/>
    </location>
</feature>
<evidence type="ECO:0000313" key="3">
    <source>
        <dbReference type="EMBL" id="GER44360.1"/>
    </source>
</evidence>
<dbReference type="Proteomes" id="UP000325081">
    <property type="component" value="Unassembled WGS sequence"/>
</dbReference>
<feature type="compositionally biased region" description="Basic residues" evidence="1">
    <location>
        <begin position="16"/>
        <end position="26"/>
    </location>
</feature>
<proteinExistence type="predicted"/>
<dbReference type="SMART" id="SM01406">
    <property type="entry name" value="PAPA-1"/>
    <property type="match status" value="1"/>
</dbReference>
<feature type="compositionally biased region" description="Basic and acidic residues" evidence="1">
    <location>
        <begin position="274"/>
        <end position="287"/>
    </location>
</feature>
<organism evidence="3 4">
    <name type="scientific">Striga asiatica</name>
    <name type="common">Asiatic witchweed</name>
    <name type="synonym">Buchnera asiatica</name>
    <dbReference type="NCBI Taxonomy" id="4170"/>
    <lineage>
        <taxon>Eukaryota</taxon>
        <taxon>Viridiplantae</taxon>
        <taxon>Streptophyta</taxon>
        <taxon>Embryophyta</taxon>
        <taxon>Tracheophyta</taxon>
        <taxon>Spermatophyta</taxon>
        <taxon>Magnoliopsida</taxon>
        <taxon>eudicotyledons</taxon>
        <taxon>Gunneridae</taxon>
        <taxon>Pentapetalae</taxon>
        <taxon>asterids</taxon>
        <taxon>lamiids</taxon>
        <taxon>Lamiales</taxon>
        <taxon>Orobanchaceae</taxon>
        <taxon>Buchnereae</taxon>
        <taxon>Striga</taxon>
    </lineage>
</organism>
<feature type="compositionally biased region" description="Basic and acidic residues" evidence="1">
    <location>
        <begin position="368"/>
        <end position="383"/>
    </location>
</feature>
<dbReference type="PANTHER" id="PTHR21561">
    <property type="entry name" value="INO80 COMPLEX SUBUNIT B"/>
    <property type="match status" value="1"/>
</dbReference>
<evidence type="ECO:0000256" key="1">
    <source>
        <dbReference type="SAM" id="MobiDB-lite"/>
    </source>
</evidence>
<dbReference type="Pfam" id="PF04438">
    <property type="entry name" value="zf-HIT"/>
    <property type="match status" value="1"/>
</dbReference>
<dbReference type="InterPro" id="IPR007529">
    <property type="entry name" value="Znf_HIT"/>
</dbReference>
<accession>A0A5A7QGP3</accession>
<dbReference type="GO" id="GO:0006338">
    <property type="term" value="P:chromatin remodeling"/>
    <property type="evidence" value="ECO:0007669"/>
    <property type="project" value="InterPro"/>
</dbReference>
<sequence length="476" mass="52959">MEQHGVPQLEGVANSIKRKRSQTSRRPKPEAQPLPDHEQSPVQSTPVSDDLSKASSDENNGDFNSGGKMLNLNQCVSRSLPASEPDKVSGSNVVRGNGMFDESGSQSKLKKVKLKVGGVTCTIQAKSSANGESSDNARPRQRLIGQESPDDHQSPTSDNKRGLQGIPWKDFSKGNFSIEKEDMGRTSGKNAIEKQGDKSDSVRKSKRVPKKRVLDSDFDDDDEDDEIRYLEKLKSSKLSSRKLQKESKYENSEEEEEEPYSDGDNEGKKKKLKKDLSELGSENKREMALTSRQRALLTKDASVSGGASQIEFPNGLPPAPPRKQKEKLSEMEQQLKKAEAAQRRRLQNEKAARESEAEAIRKILGQDSSRKKREEKIKKRQEELAQEKAAHALMLASNTIRTVMGPTGTTVTFPQEMGLPEIFDSKPCSYPLPREKCAGPFCTNDYKYRDSKLKLPLCSLVCYKAINEKINAGRAC</sequence>
<feature type="compositionally biased region" description="Polar residues" evidence="1">
    <location>
        <begin position="40"/>
        <end position="49"/>
    </location>
</feature>
<feature type="region of interest" description="Disordered" evidence="1">
    <location>
        <begin position="1"/>
        <end position="383"/>
    </location>
</feature>
<dbReference type="PANTHER" id="PTHR21561:SF25">
    <property type="entry name" value="OS03G0811500 PROTEIN"/>
    <property type="match status" value="1"/>
</dbReference>
<feature type="domain" description="INO80 complex subunit B-like conserved region" evidence="2">
    <location>
        <begin position="332"/>
        <end position="417"/>
    </location>
</feature>
<dbReference type="AlphaFoldDB" id="A0A5A7QGP3"/>
<dbReference type="OrthoDB" id="2021186at2759"/>
<feature type="compositionally biased region" description="Acidic residues" evidence="1">
    <location>
        <begin position="252"/>
        <end position="264"/>
    </location>
</feature>